<feature type="region of interest" description="Disordered" evidence="5">
    <location>
        <begin position="605"/>
        <end position="631"/>
    </location>
</feature>
<feature type="compositionally biased region" description="Basic and acidic residues" evidence="5">
    <location>
        <begin position="613"/>
        <end position="631"/>
    </location>
</feature>
<dbReference type="PANTHER" id="PTHR13832">
    <property type="entry name" value="PROTEIN PHOSPHATASE 2C"/>
    <property type="match status" value="1"/>
</dbReference>
<dbReference type="GO" id="GO:0004722">
    <property type="term" value="F:protein serine/threonine phosphatase activity"/>
    <property type="evidence" value="ECO:0007669"/>
    <property type="project" value="InterPro"/>
</dbReference>
<gene>
    <name evidence="7" type="ORF">BJ875DRAFT_44659</name>
</gene>
<dbReference type="OrthoDB" id="416093at2759"/>
<feature type="region of interest" description="Disordered" evidence="5">
    <location>
        <begin position="87"/>
        <end position="127"/>
    </location>
</feature>
<proteinExistence type="inferred from homology"/>
<evidence type="ECO:0000256" key="3">
    <source>
        <dbReference type="ARBA" id="ARBA00022912"/>
    </source>
</evidence>
<evidence type="ECO:0000259" key="6">
    <source>
        <dbReference type="PROSITE" id="PS51746"/>
    </source>
</evidence>
<keyword evidence="3 4" id="KW-0904">Protein phosphatase</keyword>
<keyword evidence="2 4" id="KW-0378">Hydrolase</keyword>
<feature type="region of interest" description="Disordered" evidence="5">
    <location>
        <begin position="243"/>
        <end position="317"/>
    </location>
</feature>
<feature type="domain" description="PPM-type phosphatase" evidence="6">
    <location>
        <begin position="179"/>
        <end position="596"/>
    </location>
</feature>
<dbReference type="GO" id="GO:0046872">
    <property type="term" value="F:metal ion binding"/>
    <property type="evidence" value="ECO:0007669"/>
    <property type="project" value="UniProtKB-KW"/>
</dbReference>
<dbReference type="PROSITE" id="PS01032">
    <property type="entry name" value="PPM_1"/>
    <property type="match status" value="1"/>
</dbReference>
<dbReference type="InterPro" id="IPR001932">
    <property type="entry name" value="PPM-type_phosphatase-like_dom"/>
</dbReference>
<feature type="compositionally biased region" description="Low complexity" evidence="5">
    <location>
        <begin position="106"/>
        <end position="124"/>
    </location>
</feature>
<evidence type="ECO:0000256" key="5">
    <source>
        <dbReference type="SAM" id="MobiDB-lite"/>
    </source>
</evidence>
<dbReference type="SUPFAM" id="SSF81606">
    <property type="entry name" value="PP2C-like"/>
    <property type="match status" value="1"/>
</dbReference>
<evidence type="ECO:0000313" key="7">
    <source>
        <dbReference type="EMBL" id="KAG9233422.1"/>
    </source>
</evidence>
<dbReference type="AlphaFoldDB" id="A0A9P7YH52"/>
<keyword evidence="8" id="KW-1185">Reference proteome</keyword>
<dbReference type="InterPro" id="IPR015655">
    <property type="entry name" value="PP2C"/>
</dbReference>
<name>A0A9P7YH52_9HELO</name>
<keyword evidence="1" id="KW-0479">Metal-binding</keyword>
<evidence type="ECO:0000256" key="1">
    <source>
        <dbReference type="ARBA" id="ARBA00022723"/>
    </source>
</evidence>
<evidence type="ECO:0000313" key="8">
    <source>
        <dbReference type="Proteomes" id="UP000824998"/>
    </source>
</evidence>
<dbReference type="InterPro" id="IPR036457">
    <property type="entry name" value="PPM-type-like_dom_sf"/>
</dbReference>
<comment type="similarity">
    <text evidence="4">Belongs to the PP2C family.</text>
</comment>
<accession>A0A9P7YH52</accession>
<feature type="compositionally biased region" description="Polar residues" evidence="5">
    <location>
        <begin position="87"/>
        <end position="96"/>
    </location>
</feature>
<comment type="caution">
    <text evidence="7">The sequence shown here is derived from an EMBL/GenBank/DDBJ whole genome shotgun (WGS) entry which is preliminary data.</text>
</comment>
<organism evidence="7 8">
    <name type="scientific">Amylocarpus encephaloides</name>
    <dbReference type="NCBI Taxonomy" id="45428"/>
    <lineage>
        <taxon>Eukaryota</taxon>
        <taxon>Fungi</taxon>
        <taxon>Dikarya</taxon>
        <taxon>Ascomycota</taxon>
        <taxon>Pezizomycotina</taxon>
        <taxon>Leotiomycetes</taxon>
        <taxon>Helotiales</taxon>
        <taxon>Helotiales incertae sedis</taxon>
        <taxon>Amylocarpus</taxon>
    </lineage>
</organism>
<dbReference type="InterPro" id="IPR000222">
    <property type="entry name" value="PP2C_BS"/>
</dbReference>
<dbReference type="Proteomes" id="UP000824998">
    <property type="component" value="Unassembled WGS sequence"/>
</dbReference>
<dbReference type="PROSITE" id="PS51746">
    <property type="entry name" value="PPM_2"/>
    <property type="match status" value="1"/>
</dbReference>
<dbReference type="PANTHER" id="PTHR13832:SF589">
    <property type="entry name" value="[PYRUVATE DEHYDROGENASE [ACETYL-TRANSFERRING]]-PHOSPHATASE 2, MITOCHONDRIAL"/>
    <property type="match status" value="1"/>
</dbReference>
<dbReference type="EMBL" id="MU251501">
    <property type="protein sequence ID" value="KAG9233422.1"/>
    <property type="molecule type" value="Genomic_DNA"/>
</dbReference>
<sequence>MAGNQLSRRGAWSLADSYGFIATFVAESRAGGLVYQGRRVDRKTYTRIAPIDRQDEGNRLQSTARVLRDVPQRRHFHDYFVTNLPSSSLHPDSRSATGPHHKLPRSASTPHTTGPGPSPAAAPTMFGPSRDLTVVRIPLRSAKHHFGVALSRGTRPYNEDTYQAGTLEVPAFAKRAPISLSRSGKKGPGATSADSASGDPQVFFFGVYDGHGGNECSDFLRERLHEYVEQTAELFELGSSLKRGRGKERDAGEGREGRRGLSEKGKESLERVEMKGKEDVRDSMKVPTWNAEGRLEKPTPEPSLEGEEPEPIESNTPKAIELERSLVAQWKETVGGYFRRFRPAYFPLPTSDGSPPAEIPVSIETVLMYAFLKADLDFVTAQARKPDADAHNDEPLNADDILGQPAYRSSAKDRIGGPKRFLGGSTASVALISTPSPTPFWHPASPSTMVIAHVGDTRILLCETATGLAKPVTTNHHPSTPVEGARLRRYAATFVTDSFGEERMSGLANTRSFGDMRSKRIGVSAEPELARIELSPAEYSFVVLVSDGISGTLSDQEIVDVVKEAKTPEQGARDVVGYATEVSRDGDNASCLVVRLGGWERRIEGGMGSMGTKEVRDFRRGEAEDPRRGRT</sequence>
<protein>
    <submittedName>
        <fullName evidence="7">Phosphatase 2C-like domain-containing protein</fullName>
    </submittedName>
</protein>
<reference evidence="7" key="1">
    <citation type="journal article" date="2021" name="IMA Fungus">
        <title>Genomic characterization of three marine fungi, including Emericellopsis atlantica sp. nov. with signatures of a generalist lifestyle and marine biomass degradation.</title>
        <authorList>
            <person name="Hagestad O.C."/>
            <person name="Hou L."/>
            <person name="Andersen J.H."/>
            <person name="Hansen E.H."/>
            <person name="Altermark B."/>
            <person name="Li C."/>
            <person name="Kuhnert E."/>
            <person name="Cox R.J."/>
            <person name="Crous P.W."/>
            <person name="Spatafora J.W."/>
            <person name="Lail K."/>
            <person name="Amirebrahimi M."/>
            <person name="Lipzen A."/>
            <person name="Pangilinan J."/>
            <person name="Andreopoulos W."/>
            <person name="Hayes R.D."/>
            <person name="Ng V."/>
            <person name="Grigoriev I.V."/>
            <person name="Jackson S.A."/>
            <person name="Sutton T.D.S."/>
            <person name="Dobson A.D.W."/>
            <person name="Rama T."/>
        </authorList>
    </citation>
    <scope>NUCLEOTIDE SEQUENCE</scope>
    <source>
        <strain evidence="7">TRa018bII</strain>
    </source>
</reference>
<evidence type="ECO:0000256" key="4">
    <source>
        <dbReference type="RuleBase" id="RU003465"/>
    </source>
</evidence>
<feature type="compositionally biased region" description="Basic and acidic residues" evidence="5">
    <location>
        <begin position="247"/>
        <end position="284"/>
    </location>
</feature>
<dbReference type="SMART" id="SM00332">
    <property type="entry name" value="PP2Cc"/>
    <property type="match status" value="1"/>
</dbReference>
<dbReference type="CDD" id="cd00143">
    <property type="entry name" value="PP2Cc"/>
    <property type="match status" value="1"/>
</dbReference>
<dbReference type="Pfam" id="PF00481">
    <property type="entry name" value="PP2C"/>
    <property type="match status" value="1"/>
</dbReference>
<dbReference type="Gene3D" id="3.60.40.10">
    <property type="entry name" value="PPM-type phosphatase domain"/>
    <property type="match status" value="1"/>
</dbReference>
<evidence type="ECO:0000256" key="2">
    <source>
        <dbReference type="ARBA" id="ARBA00022801"/>
    </source>
</evidence>